<dbReference type="PROSITE" id="PS51257">
    <property type="entry name" value="PROKAR_LIPOPROTEIN"/>
    <property type="match status" value="1"/>
</dbReference>
<evidence type="ECO:0000313" key="2">
    <source>
        <dbReference type="Proteomes" id="UP000680714"/>
    </source>
</evidence>
<evidence type="ECO:0008006" key="3">
    <source>
        <dbReference type="Google" id="ProtNLM"/>
    </source>
</evidence>
<evidence type="ECO:0000313" key="1">
    <source>
        <dbReference type="EMBL" id="MBR9972670.1"/>
    </source>
</evidence>
<dbReference type="Proteomes" id="UP000680714">
    <property type="component" value="Unassembled WGS sequence"/>
</dbReference>
<proteinExistence type="predicted"/>
<protein>
    <recommendedName>
        <fullName evidence="3">Lipoprotein</fullName>
    </recommendedName>
</protein>
<name>A0ABS5IE31_9PROT</name>
<dbReference type="RefSeq" id="WP_211549653.1">
    <property type="nucleotide sequence ID" value="NZ_JAGTUF010000012.1"/>
</dbReference>
<sequence>MLKTLRRVIMPAVLIAGSGLLGGCTPSNSYVQPAGLSASNAATLVGTRTLNPDPTQGDLRVYVVEIDTRLTNGGPGGWNDPIRLTPGSHRLDFGIAVGRNAWGFGLGIYQFEAGKTYTLQAAPPRAETGPHSLFYGWVEGPDGQRMGDRIAVDVRPFTGGGPVYIPILIK</sequence>
<reference evidence="1 2" key="1">
    <citation type="submission" date="2021-04" db="EMBL/GenBank/DDBJ databases">
        <title>Magnetospirillum sulfuroxidans sp. nov., a facultative chemolithoautotrophic sulfur-oxidizing alphaproteobacterium isolated from freshwater sediment and proposals for Paramagetospirillum gen. nov., and Magnetospirillaceae fam. nov.</title>
        <authorList>
            <person name="Koziaeva V."/>
            <person name="Geelhoed J.S."/>
            <person name="Sorokin D.Y."/>
            <person name="Grouzdev D.S."/>
        </authorList>
    </citation>
    <scope>NUCLEOTIDE SEQUENCE [LARGE SCALE GENOMIC DNA]</scope>
    <source>
        <strain evidence="1 2">J10</strain>
    </source>
</reference>
<organism evidence="1 2">
    <name type="scientific">Magnetospirillum sulfuroxidans</name>
    <dbReference type="NCBI Taxonomy" id="611300"/>
    <lineage>
        <taxon>Bacteria</taxon>
        <taxon>Pseudomonadati</taxon>
        <taxon>Pseudomonadota</taxon>
        <taxon>Alphaproteobacteria</taxon>
        <taxon>Rhodospirillales</taxon>
        <taxon>Rhodospirillaceae</taxon>
        <taxon>Magnetospirillum</taxon>
    </lineage>
</organism>
<gene>
    <name evidence="1" type="ORF">KEC16_13175</name>
</gene>
<comment type="caution">
    <text evidence="1">The sequence shown here is derived from an EMBL/GenBank/DDBJ whole genome shotgun (WGS) entry which is preliminary data.</text>
</comment>
<keyword evidence="2" id="KW-1185">Reference proteome</keyword>
<accession>A0ABS5IE31</accession>
<dbReference type="EMBL" id="JAGTUF010000012">
    <property type="protein sequence ID" value="MBR9972670.1"/>
    <property type="molecule type" value="Genomic_DNA"/>
</dbReference>